<dbReference type="Proteomes" id="UP000095143">
    <property type="component" value="Unassembled WGS sequence"/>
</dbReference>
<dbReference type="PROSITE" id="PS01124">
    <property type="entry name" value="HTH_ARAC_FAMILY_2"/>
    <property type="match status" value="1"/>
</dbReference>
<dbReference type="SUPFAM" id="SSF46689">
    <property type="entry name" value="Homeodomain-like"/>
    <property type="match status" value="1"/>
</dbReference>
<dbReference type="PANTHER" id="PTHR43280:SF2">
    <property type="entry name" value="HTH-TYPE TRANSCRIPTIONAL REGULATOR EXSA"/>
    <property type="match status" value="1"/>
</dbReference>
<dbReference type="SUPFAM" id="SSF51215">
    <property type="entry name" value="Regulatory protein AraC"/>
    <property type="match status" value="1"/>
</dbReference>
<evidence type="ECO:0000256" key="3">
    <source>
        <dbReference type="ARBA" id="ARBA00023163"/>
    </source>
</evidence>
<organism evidence="5 6">
    <name type="scientific">Pseudomonas graminis</name>
    <dbReference type="NCBI Taxonomy" id="158627"/>
    <lineage>
        <taxon>Bacteria</taxon>
        <taxon>Pseudomonadati</taxon>
        <taxon>Pseudomonadota</taxon>
        <taxon>Gammaproteobacteria</taxon>
        <taxon>Pseudomonadales</taxon>
        <taxon>Pseudomonadaceae</taxon>
        <taxon>Pseudomonas</taxon>
    </lineage>
</organism>
<dbReference type="GO" id="GO:0003700">
    <property type="term" value="F:DNA-binding transcription factor activity"/>
    <property type="evidence" value="ECO:0007669"/>
    <property type="project" value="InterPro"/>
</dbReference>
<dbReference type="OrthoDB" id="1050625at2"/>
<evidence type="ECO:0000256" key="1">
    <source>
        <dbReference type="ARBA" id="ARBA00023015"/>
    </source>
</evidence>
<dbReference type="RefSeq" id="WP_065986238.1">
    <property type="nucleotide sequence ID" value="NZ_MDEN01000047.1"/>
</dbReference>
<dbReference type="InterPro" id="IPR009057">
    <property type="entry name" value="Homeodomain-like_sf"/>
</dbReference>
<accession>A0A1C2EFJ7</accession>
<dbReference type="Gene3D" id="1.10.10.60">
    <property type="entry name" value="Homeodomain-like"/>
    <property type="match status" value="2"/>
</dbReference>
<evidence type="ECO:0000256" key="2">
    <source>
        <dbReference type="ARBA" id="ARBA00023125"/>
    </source>
</evidence>
<dbReference type="AlphaFoldDB" id="A0A1C2EFJ7"/>
<dbReference type="EMBL" id="MDEN01000047">
    <property type="protein sequence ID" value="OCX25696.1"/>
    <property type="molecule type" value="Genomic_DNA"/>
</dbReference>
<dbReference type="InterPro" id="IPR037923">
    <property type="entry name" value="HTH-like"/>
</dbReference>
<feature type="domain" description="HTH araC/xylS-type" evidence="4">
    <location>
        <begin position="198"/>
        <end position="297"/>
    </location>
</feature>
<comment type="caution">
    <text evidence="5">The sequence shown here is derived from an EMBL/GenBank/DDBJ whole genome shotgun (WGS) entry which is preliminary data.</text>
</comment>
<sequence>MAHPSRIQTYGMQQRSDRMDFYIRDKSARPALTAPHRHEYFQIQINLGGDTVQHIGGAVRPFPRNTLAFILPHRLHVIPHPEDGNFVLINFSQEFLLQHLQCDPMDLEDVPVADAPELAPFRFQEHVDFTLDDADFAEVTALLMRMRDMDRARPLGSGAILRGCLLQLIGTVCNRYEAQLLALSANKAERRGRRDAMGRVIDYIRAHIADPALTLTDAASAAFLSPNYLTHLLRKETGSSFSELVLERRMRLARTHLMNSSKPLSHIAEICGFADEAYFSRRFRKAHGMPPGQFRRERRGG</sequence>
<gene>
    <name evidence="5" type="ORF">BBI10_01435</name>
</gene>
<proteinExistence type="predicted"/>
<dbReference type="PRINTS" id="PR00032">
    <property type="entry name" value="HTHARAC"/>
</dbReference>
<dbReference type="GO" id="GO:0043565">
    <property type="term" value="F:sequence-specific DNA binding"/>
    <property type="evidence" value="ECO:0007669"/>
    <property type="project" value="InterPro"/>
</dbReference>
<evidence type="ECO:0000313" key="6">
    <source>
        <dbReference type="Proteomes" id="UP000095143"/>
    </source>
</evidence>
<keyword evidence="3" id="KW-0804">Transcription</keyword>
<dbReference type="PANTHER" id="PTHR43280">
    <property type="entry name" value="ARAC-FAMILY TRANSCRIPTIONAL REGULATOR"/>
    <property type="match status" value="1"/>
</dbReference>
<dbReference type="Pfam" id="PF12833">
    <property type="entry name" value="HTH_18"/>
    <property type="match status" value="1"/>
</dbReference>
<name>A0A1C2EFJ7_9PSED</name>
<keyword evidence="2" id="KW-0238">DNA-binding</keyword>
<dbReference type="SMART" id="SM00342">
    <property type="entry name" value="HTH_ARAC"/>
    <property type="match status" value="1"/>
</dbReference>
<reference evidence="5 6" key="1">
    <citation type="submission" date="2016-08" db="EMBL/GenBank/DDBJ databases">
        <title>Whole genome sequence of Pseudomonas graminis strain UASWS1507, a potential biological control agent for agriculture.</title>
        <authorList>
            <person name="Crovadore J."/>
            <person name="Calmin G."/>
            <person name="Chablais R."/>
            <person name="Cochard B."/>
            <person name="Lefort F."/>
        </authorList>
    </citation>
    <scope>NUCLEOTIDE SEQUENCE [LARGE SCALE GENOMIC DNA]</scope>
    <source>
        <strain evidence="5 6">UASWS1507</strain>
    </source>
</reference>
<keyword evidence="1" id="KW-0805">Transcription regulation</keyword>
<dbReference type="InterPro" id="IPR018060">
    <property type="entry name" value="HTH_AraC"/>
</dbReference>
<evidence type="ECO:0000259" key="4">
    <source>
        <dbReference type="PROSITE" id="PS01124"/>
    </source>
</evidence>
<dbReference type="InterPro" id="IPR020449">
    <property type="entry name" value="Tscrpt_reg_AraC-type_HTH"/>
</dbReference>
<evidence type="ECO:0000313" key="5">
    <source>
        <dbReference type="EMBL" id="OCX25696.1"/>
    </source>
</evidence>
<protein>
    <submittedName>
        <fullName evidence="5">AraC family transcriptional regulator</fullName>
    </submittedName>
</protein>